<organism evidence="1 2">
    <name type="scientific">Clostridium polyendosporum</name>
    <dbReference type="NCBI Taxonomy" id="69208"/>
    <lineage>
        <taxon>Bacteria</taxon>
        <taxon>Bacillati</taxon>
        <taxon>Bacillota</taxon>
        <taxon>Clostridia</taxon>
        <taxon>Eubacteriales</taxon>
        <taxon>Clostridiaceae</taxon>
        <taxon>Clostridium</taxon>
    </lineage>
</organism>
<reference evidence="1" key="1">
    <citation type="submission" date="2021-03" db="EMBL/GenBank/DDBJ databases">
        <title>Taxonomic study of Clostridium polyendosporum from meadow-gley soil under rice.</title>
        <authorList>
            <person name="Kobayashi H."/>
            <person name="Tanizawa Y."/>
            <person name="Yagura M."/>
        </authorList>
    </citation>
    <scope>NUCLEOTIDE SEQUENCE</scope>
    <source>
        <strain evidence="1">JCM 30710</strain>
    </source>
</reference>
<protein>
    <submittedName>
        <fullName evidence="1">Uncharacterized protein</fullName>
    </submittedName>
</protein>
<keyword evidence="2" id="KW-1185">Reference proteome</keyword>
<dbReference type="EMBL" id="BOPZ01000001">
    <property type="protein sequence ID" value="GIM27387.1"/>
    <property type="molecule type" value="Genomic_DNA"/>
</dbReference>
<dbReference type="Proteomes" id="UP000679179">
    <property type="component" value="Unassembled WGS sequence"/>
</dbReference>
<sequence length="71" mass="7714">MMKLVIASYHLNATHIFSITVCSFDSSEVVNIIIFNSVLASVLSCSCPLTPPVQVLNILHLSMVLVILLSI</sequence>
<name>A0A919RVR7_9CLOT</name>
<accession>A0A919RVR7</accession>
<gene>
    <name evidence="1" type="ORF">CPJCM30710_00530</name>
</gene>
<proteinExistence type="predicted"/>
<evidence type="ECO:0000313" key="1">
    <source>
        <dbReference type="EMBL" id="GIM27387.1"/>
    </source>
</evidence>
<evidence type="ECO:0000313" key="2">
    <source>
        <dbReference type="Proteomes" id="UP000679179"/>
    </source>
</evidence>
<dbReference type="AlphaFoldDB" id="A0A919RVR7"/>
<comment type="caution">
    <text evidence="1">The sequence shown here is derived from an EMBL/GenBank/DDBJ whole genome shotgun (WGS) entry which is preliminary data.</text>
</comment>